<evidence type="ECO:0000256" key="15">
    <source>
        <dbReference type="ARBA" id="ARBA00040883"/>
    </source>
</evidence>
<dbReference type="Proteomes" id="UP000374630">
    <property type="component" value="Unassembled WGS sequence"/>
</dbReference>
<dbReference type="Pfam" id="PF03309">
    <property type="entry name" value="Pan_kinase"/>
    <property type="match status" value="1"/>
</dbReference>
<evidence type="ECO:0000313" key="19">
    <source>
        <dbReference type="Proteomes" id="UP000345527"/>
    </source>
</evidence>
<dbReference type="Proteomes" id="UP000345527">
    <property type="component" value="Unassembled WGS sequence"/>
</dbReference>
<dbReference type="RefSeq" id="WP_150354027.1">
    <property type="nucleotide sequence ID" value="NZ_RZNZ01000002.1"/>
</dbReference>
<evidence type="ECO:0000256" key="16">
    <source>
        <dbReference type="HAMAP-Rule" id="MF_01274"/>
    </source>
</evidence>
<dbReference type="GO" id="GO:0015937">
    <property type="term" value="P:coenzyme A biosynthetic process"/>
    <property type="evidence" value="ECO:0007669"/>
    <property type="project" value="UniProtKB-UniRule"/>
</dbReference>
<comment type="pathway">
    <text evidence="4 16">Cofactor biosynthesis; coenzyme A biosynthesis; CoA from (R)-pantothenate: step 1/5.</text>
</comment>
<evidence type="ECO:0000256" key="11">
    <source>
        <dbReference type="ARBA" id="ARBA00022840"/>
    </source>
</evidence>
<keyword evidence="11 16" id="KW-0067">ATP-binding</keyword>
<evidence type="ECO:0000256" key="7">
    <source>
        <dbReference type="ARBA" id="ARBA00022490"/>
    </source>
</evidence>
<dbReference type="InterPro" id="IPR043129">
    <property type="entry name" value="ATPase_NBD"/>
</dbReference>
<dbReference type="GO" id="GO:0005524">
    <property type="term" value="F:ATP binding"/>
    <property type="evidence" value="ECO:0007669"/>
    <property type="project" value="UniProtKB-UniRule"/>
</dbReference>
<evidence type="ECO:0000313" key="17">
    <source>
        <dbReference type="EMBL" id="KAA8821970.1"/>
    </source>
</evidence>
<evidence type="ECO:0000256" key="1">
    <source>
        <dbReference type="ARBA" id="ARBA00001206"/>
    </source>
</evidence>
<comment type="cofactor">
    <cofactor evidence="2">
        <name>K(+)</name>
        <dbReference type="ChEBI" id="CHEBI:29103"/>
    </cofactor>
</comment>
<keyword evidence="9 16" id="KW-0547">Nucleotide-binding</keyword>
<keyword evidence="12 16" id="KW-0630">Potassium</keyword>
<comment type="function">
    <text evidence="16">Catalyzes the phosphorylation of pantothenate (Pan), the first step in CoA biosynthesis.</text>
</comment>
<evidence type="ECO:0000313" key="18">
    <source>
        <dbReference type="EMBL" id="KAA8823239.1"/>
    </source>
</evidence>
<comment type="subcellular location">
    <subcellularLocation>
        <location evidence="3 16">Cytoplasm</location>
    </subcellularLocation>
</comment>
<sequence length="254" mass="27039">MLLAVDIGNTNISVGFLDGGEVVGTYRITTKSHHTADEYALMLKRFMAMSSIRPREFRGVIISSVVPKVMHAFRGSIIKFLGLDPVVVGPGVKTGLDIRLDNPKAVGADRIADSVGAYELYGGPVLVIDFGTATTYDYVDAKGAFRSGAIGIGLQTAANALWGGTAQLPEVELGDPGTVMGTNTVAAMRAGLFYGFLGGVEYTIRQFRRETGVDFQVVATGGMGRVIANATSSIDVYDRDLIFKGLAIIHSRLQ</sequence>
<feature type="active site" description="Proton acceptor" evidence="16">
    <location>
        <position position="109"/>
    </location>
</feature>
<dbReference type="EMBL" id="RZOA01000010">
    <property type="protein sequence ID" value="KAA8823239.1"/>
    <property type="molecule type" value="Genomic_DNA"/>
</dbReference>
<gene>
    <name evidence="16" type="primary">coaX</name>
    <name evidence="18" type="ORF">EM848_05980</name>
    <name evidence="17" type="ORF">EMO90_01810</name>
</gene>
<dbReference type="InterPro" id="IPR004619">
    <property type="entry name" value="Type_III_PanK"/>
</dbReference>
<dbReference type="Gene3D" id="3.30.420.40">
    <property type="match status" value="2"/>
</dbReference>
<organism evidence="18 19">
    <name type="scientific">Bifidobacterium vespertilionis</name>
    <dbReference type="NCBI Taxonomy" id="2562524"/>
    <lineage>
        <taxon>Bacteria</taxon>
        <taxon>Bacillati</taxon>
        <taxon>Actinomycetota</taxon>
        <taxon>Actinomycetes</taxon>
        <taxon>Bifidobacteriales</taxon>
        <taxon>Bifidobacteriaceae</taxon>
        <taxon>Bifidobacterium</taxon>
    </lineage>
</organism>
<dbReference type="SUPFAM" id="SSF53067">
    <property type="entry name" value="Actin-like ATPase domain"/>
    <property type="match status" value="2"/>
</dbReference>
<name>A0A5J5DZ23_9BIFI</name>
<comment type="caution">
    <text evidence="16">Lacks conserved residue(s) required for the propagation of feature annotation.</text>
</comment>
<feature type="binding site" evidence="16">
    <location>
        <begin position="107"/>
        <end position="110"/>
    </location>
    <ligand>
        <name>substrate</name>
    </ligand>
</feature>
<dbReference type="CDD" id="cd24015">
    <property type="entry name" value="ASKHA_NBD_PanK-III"/>
    <property type="match status" value="1"/>
</dbReference>
<evidence type="ECO:0000256" key="4">
    <source>
        <dbReference type="ARBA" id="ARBA00005225"/>
    </source>
</evidence>
<comment type="catalytic activity">
    <reaction evidence="1 16">
        <text>(R)-pantothenate + ATP = (R)-4'-phosphopantothenate + ADP + H(+)</text>
        <dbReference type="Rhea" id="RHEA:16373"/>
        <dbReference type="ChEBI" id="CHEBI:10986"/>
        <dbReference type="ChEBI" id="CHEBI:15378"/>
        <dbReference type="ChEBI" id="CHEBI:29032"/>
        <dbReference type="ChEBI" id="CHEBI:30616"/>
        <dbReference type="ChEBI" id="CHEBI:456216"/>
        <dbReference type="EC" id="2.7.1.33"/>
    </reaction>
</comment>
<evidence type="ECO:0000256" key="14">
    <source>
        <dbReference type="ARBA" id="ARBA00038036"/>
    </source>
</evidence>
<dbReference type="OrthoDB" id="9804707at2"/>
<evidence type="ECO:0000256" key="6">
    <source>
        <dbReference type="ARBA" id="ARBA00012102"/>
    </source>
</evidence>
<dbReference type="PANTHER" id="PTHR34265">
    <property type="entry name" value="TYPE III PANTOTHENATE KINASE"/>
    <property type="match status" value="1"/>
</dbReference>
<comment type="cofactor">
    <cofactor evidence="16">
        <name>NH4(+)</name>
        <dbReference type="ChEBI" id="CHEBI:28938"/>
    </cofactor>
    <cofactor evidence="16">
        <name>K(+)</name>
        <dbReference type="ChEBI" id="CHEBI:29103"/>
    </cofactor>
    <text evidence="16">A monovalent cation. Ammonium or potassium.</text>
</comment>
<evidence type="ECO:0000256" key="2">
    <source>
        <dbReference type="ARBA" id="ARBA00001958"/>
    </source>
</evidence>
<dbReference type="EMBL" id="RZNZ01000002">
    <property type="protein sequence ID" value="KAA8821970.1"/>
    <property type="molecule type" value="Genomic_DNA"/>
</dbReference>
<keyword evidence="16" id="KW-0479">Metal-binding</keyword>
<dbReference type="EC" id="2.7.1.33" evidence="6 16"/>
<evidence type="ECO:0000256" key="13">
    <source>
        <dbReference type="ARBA" id="ARBA00022993"/>
    </source>
</evidence>
<accession>A0A5J5DZ23</accession>
<evidence type="ECO:0000256" key="12">
    <source>
        <dbReference type="ARBA" id="ARBA00022958"/>
    </source>
</evidence>
<keyword evidence="8 16" id="KW-0808">Transferase</keyword>
<dbReference type="GO" id="GO:0005737">
    <property type="term" value="C:cytoplasm"/>
    <property type="evidence" value="ECO:0007669"/>
    <property type="project" value="UniProtKB-SubCell"/>
</dbReference>
<evidence type="ECO:0000256" key="5">
    <source>
        <dbReference type="ARBA" id="ARBA00011738"/>
    </source>
</evidence>
<keyword evidence="13 16" id="KW-0173">Coenzyme A biosynthesis</keyword>
<dbReference type="UniPathway" id="UPA00241">
    <property type="reaction ID" value="UER00352"/>
</dbReference>
<feature type="binding site" evidence="16">
    <location>
        <begin position="6"/>
        <end position="13"/>
    </location>
    <ligand>
        <name>ATP</name>
        <dbReference type="ChEBI" id="CHEBI:30616"/>
    </ligand>
</feature>
<comment type="similarity">
    <text evidence="14 16">Belongs to the type III pantothenate kinase family.</text>
</comment>
<protein>
    <recommendedName>
        <fullName evidence="15 16">Type III pantothenate kinase</fullName>
        <ecNumber evidence="6 16">2.7.1.33</ecNumber>
    </recommendedName>
    <alternativeName>
        <fullName evidence="16">PanK-III</fullName>
    </alternativeName>
    <alternativeName>
        <fullName evidence="16">Pantothenic acid kinase</fullName>
    </alternativeName>
</protein>
<keyword evidence="7 16" id="KW-0963">Cytoplasm</keyword>
<dbReference type="GO" id="GO:0004594">
    <property type="term" value="F:pantothenate kinase activity"/>
    <property type="evidence" value="ECO:0007669"/>
    <property type="project" value="UniProtKB-UniRule"/>
</dbReference>
<feature type="binding site" evidence="16">
    <location>
        <position position="184"/>
    </location>
    <ligand>
        <name>substrate</name>
    </ligand>
</feature>
<evidence type="ECO:0000256" key="9">
    <source>
        <dbReference type="ARBA" id="ARBA00022741"/>
    </source>
</evidence>
<keyword evidence="10 16" id="KW-0418">Kinase</keyword>
<feature type="binding site" evidence="16">
    <location>
        <position position="132"/>
    </location>
    <ligand>
        <name>ATP</name>
        <dbReference type="ChEBI" id="CHEBI:30616"/>
    </ligand>
</feature>
<dbReference type="HAMAP" id="MF_01274">
    <property type="entry name" value="Pantothen_kinase_3"/>
    <property type="match status" value="1"/>
</dbReference>
<evidence type="ECO:0000256" key="10">
    <source>
        <dbReference type="ARBA" id="ARBA00022777"/>
    </source>
</evidence>
<dbReference type="AlphaFoldDB" id="A0A5J5DZ23"/>
<dbReference type="PANTHER" id="PTHR34265:SF1">
    <property type="entry name" value="TYPE III PANTOTHENATE KINASE"/>
    <property type="match status" value="1"/>
</dbReference>
<evidence type="ECO:0000256" key="3">
    <source>
        <dbReference type="ARBA" id="ARBA00004496"/>
    </source>
</evidence>
<evidence type="ECO:0000256" key="8">
    <source>
        <dbReference type="ARBA" id="ARBA00022679"/>
    </source>
</evidence>
<keyword evidence="20" id="KW-1185">Reference proteome</keyword>
<dbReference type="GO" id="GO:0046872">
    <property type="term" value="F:metal ion binding"/>
    <property type="evidence" value="ECO:0007669"/>
    <property type="project" value="UniProtKB-KW"/>
</dbReference>
<evidence type="ECO:0000313" key="20">
    <source>
        <dbReference type="Proteomes" id="UP000374630"/>
    </source>
</evidence>
<comment type="caution">
    <text evidence="18">The sequence shown here is derived from an EMBL/GenBank/DDBJ whole genome shotgun (WGS) entry which is preliminary data.</text>
</comment>
<comment type="subunit">
    <text evidence="5 16">Homodimer.</text>
</comment>
<reference evidence="19 20" key="1">
    <citation type="journal article" date="2019" name="Syst. Appl. Microbiol.">
        <title>Characterization of Bifidobacterium species in feaces of the Egyptian fruit bat: Description of B. vespertilionis sp. nov. and B. rousetti sp. nov.</title>
        <authorList>
            <person name="Modesto M."/>
            <person name="Satti M."/>
            <person name="Watanabe K."/>
            <person name="Puglisi E."/>
            <person name="Morelli L."/>
            <person name="Huang C.-H."/>
            <person name="Liou J.-S."/>
            <person name="Miyashita M."/>
            <person name="Tamura T."/>
            <person name="Saito S."/>
            <person name="Mori K."/>
            <person name="Huang L."/>
            <person name="Sciavilla P."/>
            <person name="Sandri C."/>
            <person name="Spiezio C."/>
            <person name="Vitali F."/>
            <person name="Cavalieri D."/>
            <person name="Perpetuini G."/>
            <person name="Tofalo R."/>
            <person name="Bonetti A."/>
            <person name="Arita M."/>
            <person name="Mattarelli P."/>
        </authorList>
    </citation>
    <scope>NUCLEOTIDE SEQUENCE [LARGE SCALE GENOMIC DNA]</scope>
    <source>
        <strain evidence="17 20">RST16</strain>
        <strain evidence="18 19">RST8</strain>
    </source>
</reference>
<dbReference type="NCBIfam" id="NF009855">
    <property type="entry name" value="PRK13321.1"/>
    <property type="match status" value="1"/>
</dbReference>
<proteinExistence type="inferred from homology"/>
<dbReference type="NCBIfam" id="TIGR00671">
    <property type="entry name" value="baf"/>
    <property type="match status" value="1"/>
</dbReference>
<feature type="binding site" evidence="16">
    <location>
        <position position="129"/>
    </location>
    <ligand>
        <name>K(+)</name>
        <dbReference type="ChEBI" id="CHEBI:29103"/>
    </ligand>
</feature>